<feature type="coiled-coil region" evidence="1">
    <location>
        <begin position="101"/>
        <end position="235"/>
    </location>
</feature>
<proteinExistence type="predicted"/>
<reference evidence="2 3" key="1">
    <citation type="submission" date="2014-02" db="EMBL/GenBank/DDBJ databases">
        <title>Transposable element dynamics among asymbiotic and ectomycorrhizal Amanita fungi.</title>
        <authorList>
            <consortium name="DOE Joint Genome Institute"/>
            <person name="Hess J."/>
            <person name="Skrede I."/>
            <person name="Wolfe B."/>
            <person name="LaButti K."/>
            <person name="Ohm R.A."/>
            <person name="Grigoriev I.V."/>
            <person name="Pringle A."/>
        </authorList>
    </citation>
    <scope>NUCLEOTIDE SEQUENCE [LARGE SCALE GENOMIC DNA]</scope>
    <source>
        <strain evidence="2 3">SKay4041</strain>
    </source>
</reference>
<accession>A0A2A9ND12</accession>
<evidence type="ECO:0000313" key="3">
    <source>
        <dbReference type="Proteomes" id="UP000242287"/>
    </source>
</evidence>
<organism evidence="2 3">
    <name type="scientific">Amanita thiersii Skay4041</name>
    <dbReference type="NCBI Taxonomy" id="703135"/>
    <lineage>
        <taxon>Eukaryota</taxon>
        <taxon>Fungi</taxon>
        <taxon>Dikarya</taxon>
        <taxon>Basidiomycota</taxon>
        <taxon>Agaricomycotina</taxon>
        <taxon>Agaricomycetes</taxon>
        <taxon>Agaricomycetidae</taxon>
        <taxon>Agaricales</taxon>
        <taxon>Pluteineae</taxon>
        <taxon>Amanitaceae</taxon>
        <taxon>Amanita</taxon>
    </lineage>
</organism>
<protein>
    <submittedName>
        <fullName evidence="2">Uncharacterized protein</fullName>
    </submittedName>
</protein>
<evidence type="ECO:0000256" key="1">
    <source>
        <dbReference type="SAM" id="Coils"/>
    </source>
</evidence>
<sequence length="254" mass="29687">MFRELCGESTLKNSILVTNMWSEVSKEIGEAREAELTENGMFFKPALEKGARMMRHDNTQVSAFRILEALVGSTPIALQIQEEIVDKNMDVSQTAAGMEVDAELRKQAEQHRQEMERLRRDAEGIIRPFMAYELITHAWLSTAEAIRIQEEKKRQEKEAEEARIKAEMDQARIKAQEEERARNEEKARIEREIQEAAQRAREIAEQAAAEFQRHAMELQEQMRRAQEEAERHRQWAMAEMNRMRERDRGGCIIM</sequence>
<dbReference type="OrthoDB" id="8954335at2759"/>
<evidence type="ECO:0000313" key="2">
    <source>
        <dbReference type="EMBL" id="PFH47958.1"/>
    </source>
</evidence>
<gene>
    <name evidence="2" type="ORF">AMATHDRAFT_6263</name>
</gene>
<dbReference type="EMBL" id="KZ302083">
    <property type="protein sequence ID" value="PFH47958.1"/>
    <property type="molecule type" value="Genomic_DNA"/>
</dbReference>
<name>A0A2A9ND12_9AGAR</name>
<dbReference type="AlphaFoldDB" id="A0A2A9ND12"/>
<dbReference type="Proteomes" id="UP000242287">
    <property type="component" value="Unassembled WGS sequence"/>
</dbReference>
<keyword evidence="1" id="KW-0175">Coiled coil</keyword>
<keyword evidence="3" id="KW-1185">Reference proteome</keyword>